<comment type="caution">
    <text evidence="2">The sequence shown here is derived from an EMBL/GenBank/DDBJ whole genome shotgun (WGS) entry which is preliminary data.</text>
</comment>
<dbReference type="EMBL" id="NAJQ01000971">
    <property type="protein sequence ID" value="TKA63229.1"/>
    <property type="molecule type" value="Genomic_DNA"/>
</dbReference>
<dbReference type="AlphaFoldDB" id="A0A4V5NDG0"/>
<gene>
    <name evidence="2" type="ORF">B0A55_12405</name>
</gene>
<evidence type="ECO:0000256" key="1">
    <source>
        <dbReference type="SAM" id="MobiDB-lite"/>
    </source>
</evidence>
<evidence type="ECO:0000313" key="2">
    <source>
        <dbReference type="EMBL" id="TKA63229.1"/>
    </source>
</evidence>
<feature type="region of interest" description="Disordered" evidence="1">
    <location>
        <begin position="160"/>
        <end position="262"/>
    </location>
</feature>
<sequence>MPVITLPANGVPTIQTSTLSSITAPYQNQTYTAIPLPPATSSIVEPMTVVSENTTYSATQPAEISTIPGSTPTQTLPAGYTSAGSSGTTQTELTTYITTVVQSSTVLLLQPTTMTANGEMYPVSSPTTMVVPGTTMSYLAGPMPPMPSMPYVPAGNEGGSGNGYGNGNGNGEGSGNNNENGNGNGNGNGTGNGTGNGESNGTSNGSSNHNGNTNSNTTGSAKPPKLPMSTGTGSGYGNGNGNTAASPTSKSPMQPLTAGAARGKAKAAHSNVAILAVIAGLAMV</sequence>
<proteinExistence type="predicted"/>
<feature type="compositionally biased region" description="Low complexity" evidence="1">
    <location>
        <begin position="199"/>
        <end position="220"/>
    </location>
</feature>
<organism evidence="2 3">
    <name type="scientific">Friedmanniomyces simplex</name>
    <dbReference type="NCBI Taxonomy" id="329884"/>
    <lineage>
        <taxon>Eukaryota</taxon>
        <taxon>Fungi</taxon>
        <taxon>Dikarya</taxon>
        <taxon>Ascomycota</taxon>
        <taxon>Pezizomycotina</taxon>
        <taxon>Dothideomycetes</taxon>
        <taxon>Dothideomycetidae</taxon>
        <taxon>Mycosphaerellales</taxon>
        <taxon>Teratosphaeriaceae</taxon>
        <taxon>Friedmanniomyces</taxon>
    </lineage>
</organism>
<accession>A0A4V5NDG0</accession>
<reference evidence="2 3" key="1">
    <citation type="submission" date="2017-03" db="EMBL/GenBank/DDBJ databases">
        <title>Genomes of endolithic fungi from Antarctica.</title>
        <authorList>
            <person name="Coleine C."/>
            <person name="Masonjones S."/>
            <person name="Stajich J.E."/>
        </authorList>
    </citation>
    <scope>NUCLEOTIDE SEQUENCE [LARGE SCALE GENOMIC DNA]</scope>
    <source>
        <strain evidence="2 3">CCFEE 5184</strain>
    </source>
</reference>
<name>A0A4V5NDG0_9PEZI</name>
<evidence type="ECO:0000313" key="3">
    <source>
        <dbReference type="Proteomes" id="UP000309340"/>
    </source>
</evidence>
<keyword evidence="3" id="KW-1185">Reference proteome</keyword>
<feature type="compositionally biased region" description="Gly residues" evidence="1">
    <location>
        <begin position="160"/>
        <end position="174"/>
    </location>
</feature>
<protein>
    <submittedName>
        <fullName evidence="2">Uncharacterized protein</fullName>
    </submittedName>
</protein>
<feature type="compositionally biased region" description="Gly residues" evidence="1">
    <location>
        <begin position="182"/>
        <end position="198"/>
    </location>
</feature>
<dbReference type="Proteomes" id="UP000309340">
    <property type="component" value="Unassembled WGS sequence"/>
</dbReference>